<evidence type="ECO:0000313" key="3">
    <source>
        <dbReference type="EMBL" id="OKH26235.1"/>
    </source>
</evidence>
<keyword evidence="1" id="KW-1133">Transmembrane helix</keyword>
<evidence type="ECO:0000313" key="4">
    <source>
        <dbReference type="Proteomes" id="UP000186868"/>
    </source>
</evidence>
<dbReference type="STRING" id="1921803.NIES593_02635"/>
<dbReference type="Proteomes" id="UP000186868">
    <property type="component" value="Unassembled WGS sequence"/>
</dbReference>
<dbReference type="InterPro" id="IPR022742">
    <property type="entry name" value="Hydrolase_4"/>
</dbReference>
<keyword evidence="4" id="KW-1185">Reference proteome</keyword>
<keyword evidence="1" id="KW-0812">Transmembrane</keyword>
<feature type="domain" description="Serine aminopeptidase S33" evidence="2">
    <location>
        <begin position="80"/>
        <end position="189"/>
    </location>
</feature>
<dbReference type="EMBL" id="MRCB01000002">
    <property type="protein sequence ID" value="OKH26235.1"/>
    <property type="molecule type" value="Genomic_DNA"/>
</dbReference>
<comment type="caution">
    <text evidence="3">The sequence shown here is derived from an EMBL/GenBank/DDBJ whole genome shotgun (WGS) entry which is preliminary data.</text>
</comment>
<evidence type="ECO:0000256" key="1">
    <source>
        <dbReference type="SAM" id="Phobius"/>
    </source>
</evidence>
<dbReference type="AlphaFoldDB" id="A0A1U7HRS4"/>
<dbReference type="Pfam" id="PF12146">
    <property type="entry name" value="Hydrolase_4"/>
    <property type="match status" value="2"/>
</dbReference>
<dbReference type="SUPFAM" id="SSF53474">
    <property type="entry name" value="alpha/beta-Hydrolases"/>
    <property type="match status" value="1"/>
</dbReference>
<protein>
    <submittedName>
        <fullName evidence="3">Phospholipase</fullName>
    </submittedName>
</protein>
<organism evidence="3 4">
    <name type="scientific">Hydrococcus rivularis NIES-593</name>
    <dbReference type="NCBI Taxonomy" id="1921803"/>
    <lineage>
        <taxon>Bacteria</taxon>
        <taxon>Bacillati</taxon>
        <taxon>Cyanobacteriota</taxon>
        <taxon>Cyanophyceae</taxon>
        <taxon>Pleurocapsales</taxon>
        <taxon>Hydrococcaceae</taxon>
        <taxon>Hydrococcus</taxon>
    </lineage>
</organism>
<feature type="domain" description="Serine aminopeptidase S33" evidence="2">
    <location>
        <begin position="212"/>
        <end position="259"/>
    </location>
</feature>
<dbReference type="PANTHER" id="PTHR12277">
    <property type="entry name" value="ALPHA/BETA HYDROLASE DOMAIN-CONTAINING PROTEIN"/>
    <property type="match status" value="1"/>
</dbReference>
<accession>A0A1U7HRS4</accession>
<evidence type="ECO:0000259" key="2">
    <source>
        <dbReference type="Pfam" id="PF12146"/>
    </source>
</evidence>
<feature type="transmembrane region" description="Helical" evidence="1">
    <location>
        <begin position="6"/>
        <end position="28"/>
    </location>
</feature>
<keyword evidence="1" id="KW-0472">Membrane</keyword>
<sequence>MTDLALVKGILVIGGILVTVYIGVCLFLKFWQTRMIFFPPAAIATTPADVNLNYEEVWLPVSTGKIHGWWIRSPKAEAPVLLYFHGNGSNIGDNVHRASRFHQLGLSVLLIDYRGYGKSSGPFPNESLVYEDAEAAWTYLTQQRRIAPKNIFLYGHSLGGAIAIEMAVRHPDIAGIIVEGAFTSVRAMVDEVSLYRLFPVDLILTQRFDSLAKVRSLQMPILFIHGTADEIIPVKMSQELYQAAPEPKQLLLVPHAGHNDTAELGGMQYLQTIREFIEQTRKRNPSLR</sequence>
<dbReference type="PANTHER" id="PTHR12277:SF81">
    <property type="entry name" value="PROTEIN ABHD13"/>
    <property type="match status" value="1"/>
</dbReference>
<name>A0A1U7HRS4_9CYAN</name>
<gene>
    <name evidence="3" type="ORF">NIES593_02635</name>
</gene>
<proteinExistence type="predicted"/>
<dbReference type="Gene3D" id="3.40.50.1820">
    <property type="entry name" value="alpha/beta hydrolase"/>
    <property type="match status" value="1"/>
</dbReference>
<dbReference type="InterPro" id="IPR029058">
    <property type="entry name" value="AB_hydrolase_fold"/>
</dbReference>
<reference evidence="3 4" key="1">
    <citation type="submission" date="2016-11" db="EMBL/GenBank/DDBJ databases">
        <title>Draft Genome Sequences of Nine Cyanobacterial Strains from Diverse Habitats.</title>
        <authorList>
            <person name="Zhu T."/>
            <person name="Hou S."/>
            <person name="Lu X."/>
            <person name="Hess W.R."/>
        </authorList>
    </citation>
    <scope>NUCLEOTIDE SEQUENCE [LARGE SCALE GENOMIC DNA]</scope>
    <source>
        <strain evidence="3 4">NIES-593</strain>
    </source>
</reference>